<gene>
    <name evidence="2" type="ORF">E9998_20975</name>
</gene>
<protein>
    <submittedName>
        <fullName evidence="2">TIGR02677 family protein</fullName>
    </submittedName>
</protein>
<dbReference type="NCBIfam" id="TIGR02677">
    <property type="entry name" value="TIGR02677 family protein"/>
    <property type="match status" value="1"/>
</dbReference>
<accession>A0A4S8P541</accession>
<feature type="region of interest" description="Disordered" evidence="1">
    <location>
        <begin position="393"/>
        <end position="426"/>
    </location>
</feature>
<dbReference type="Pfam" id="PF09660">
    <property type="entry name" value="DUF2397"/>
    <property type="match status" value="1"/>
</dbReference>
<dbReference type="AlphaFoldDB" id="A0A4S8P541"/>
<dbReference type="Proteomes" id="UP000305792">
    <property type="component" value="Unassembled WGS sequence"/>
</dbReference>
<feature type="compositionally biased region" description="Basic and acidic residues" evidence="1">
    <location>
        <begin position="393"/>
        <end position="425"/>
    </location>
</feature>
<dbReference type="OrthoDB" id="5508807at2"/>
<evidence type="ECO:0000313" key="3">
    <source>
        <dbReference type="Proteomes" id="UP000305792"/>
    </source>
</evidence>
<comment type="caution">
    <text evidence="2">The sequence shown here is derived from an EMBL/GenBank/DDBJ whole genome shotgun (WGS) entry which is preliminary data.</text>
</comment>
<dbReference type="RefSeq" id="WP_136531650.1">
    <property type="nucleotide sequence ID" value="NZ_STGX01000018.1"/>
</dbReference>
<sequence>MTDSSSLGFGLDAVGLDDRLLLFSFATAPERQDYLWVLRAVDMARASYQVVLSTDAVAKSLDALAEQDDACPRPETIELASRLDALVAWRVLDRTQDATRAATLAEFRRRHSVYQFTEAGHRAYTAVESVLGARMDDTSLSKTVFADLLDDLRELATANRDGDGPTVLRRFRRIDQSLADVAERAARFYTMLGDLTRTTEVNAEIFQTHKDALITHLRDFHNELQRYSPLLYEAATAVEAAGIDRLVETAAEQDDRPFGTYAARLADWARRWEGVKAWLAPPSVELGSEVDRLSHATFNAIADITGMVRQLADARRGGVSRESQLRHLAAWFAGAPTMDAAHALFDAAFDLSGPRHVNRTYDEPEVHATAASWWDTDAIELSKTLLETGRSNANRDTRGAKVKRDETERRRMREHQAAMARRETESALAMADEARDDLARAVLDERQFALLLSLLDKALAQRRGPLVRPVSAVSHGIKVTVSPSDHDTTVTAKTGTLRLAGLALAVERTETRR</sequence>
<dbReference type="EMBL" id="STGX01000018">
    <property type="protein sequence ID" value="THV24491.1"/>
    <property type="molecule type" value="Genomic_DNA"/>
</dbReference>
<name>A0A4S8P541_9ACTN</name>
<keyword evidence="3" id="KW-1185">Reference proteome</keyword>
<evidence type="ECO:0000313" key="2">
    <source>
        <dbReference type="EMBL" id="THV24491.1"/>
    </source>
</evidence>
<dbReference type="InterPro" id="IPR013493">
    <property type="entry name" value="CHP02677"/>
</dbReference>
<organism evidence="2 3">
    <name type="scientific">Glycomyces paridis</name>
    <dbReference type="NCBI Taxonomy" id="2126555"/>
    <lineage>
        <taxon>Bacteria</taxon>
        <taxon>Bacillati</taxon>
        <taxon>Actinomycetota</taxon>
        <taxon>Actinomycetes</taxon>
        <taxon>Glycomycetales</taxon>
        <taxon>Glycomycetaceae</taxon>
        <taxon>Glycomyces</taxon>
    </lineage>
</organism>
<evidence type="ECO:0000256" key="1">
    <source>
        <dbReference type="SAM" id="MobiDB-lite"/>
    </source>
</evidence>
<proteinExistence type="predicted"/>
<reference evidence="2 3" key="1">
    <citation type="journal article" date="2018" name="Int. J. Syst. Evol. Microbiol.">
        <title>Glycomyces paridis sp. nov., isolated from the medicinal plant Paris polyphylla.</title>
        <authorList>
            <person name="Fang X.M."/>
            <person name="Bai J.L."/>
            <person name="Su J."/>
            <person name="Zhao L.L."/>
            <person name="Liu H.Y."/>
            <person name="Ma B.P."/>
            <person name="Zhang Y.Q."/>
            <person name="Yu L.Y."/>
        </authorList>
    </citation>
    <scope>NUCLEOTIDE SEQUENCE [LARGE SCALE GENOMIC DNA]</scope>
    <source>
        <strain evidence="2 3">CPCC 204357</strain>
    </source>
</reference>